<evidence type="ECO:0000313" key="1">
    <source>
        <dbReference type="EMBL" id="EFS91264.1"/>
    </source>
</evidence>
<organism evidence="1 2">
    <name type="scientific">Cutibacterium modestum HL044PA1</name>
    <dbReference type="NCBI Taxonomy" id="765109"/>
    <lineage>
        <taxon>Bacteria</taxon>
        <taxon>Bacillati</taxon>
        <taxon>Actinomycetota</taxon>
        <taxon>Actinomycetes</taxon>
        <taxon>Propionibacteriales</taxon>
        <taxon>Propionibacteriaceae</taxon>
        <taxon>Cutibacterium</taxon>
        <taxon>Cutibacterium modestum</taxon>
    </lineage>
</organism>
<keyword evidence="2" id="KW-1185">Reference proteome</keyword>
<sequence>MHDIHPSLLEGELVRPVEVGTNFSFMTSMRADSLLVAGSACLH</sequence>
<comment type="caution">
    <text evidence="1">The sequence shown here is derived from an EMBL/GenBank/DDBJ whole genome shotgun (WGS) entry which is preliminary data.</text>
</comment>
<dbReference type="EMBL" id="ADZU01000041">
    <property type="protein sequence ID" value="EFS91264.1"/>
    <property type="molecule type" value="Genomic_DNA"/>
</dbReference>
<reference evidence="1" key="1">
    <citation type="submission" date="2010-08" db="EMBL/GenBank/DDBJ databases">
        <authorList>
            <person name="Weinstock G."/>
            <person name="Sodergren E."/>
            <person name="Clifton S."/>
            <person name="Fulton L."/>
            <person name="Fulton B."/>
            <person name="Courtney L."/>
            <person name="Fronick C."/>
            <person name="Harrison M."/>
            <person name="Strong C."/>
            <person name="Farmer C."/>
            <person name="Delahaunty K."/>
            <person name="Markovic C."/>
            <person name="Hall O."/>
            <person name="Minx P."/>
            <person name="Tomlinson C."/>
            <person name="Mitreva M."/>
            <person name="Hou S."/>
            <person name="Chen J."/>
            <person name="Wollam A."/>
            <person name="Pepin K.H."/>
            <person name="Johnson M."/>
            <person name="Bhonagiri V."/>
            <person name="Zhang X."/>
            <person name="Suruliraj S."/>
            <person name="Warren W."/>
            <person name="Chinwalla A."/>
            <person name="Mardis E.R."/>
            <person name="Wilson R.K."/>
        </authorList>
    </citation>
    <scope>NUCLEOTIDE SEQUENCE [LARGE SCALE GENOMIC DNA]</scope>
    <source>
        <strain evidence="1">HL044PA1</strain>
    </source>
</reference>
<evidence type="ECO:0000313" key="2">
    <source>
        <dbReference type="Proteomes" id="UP000003179"/>
    </source>
</evidence>
<name>A0ABN0C249_9ACTN</name>
<dbReference type="Proteomes" id="UP000003179">
    <property type="component" value="Unassembled WGS sequence"/>
</dbReference>
<accession>A0ABN0C249</accession>
<proteinExistence type="predicted"/>
<protein>
    <submittedName>
        <fullName evidence="1">Uncharacterized protein</fullName>
    </submittedName>
</protein>
<gene>
    <name evidence="1" type="ORF">HMPREF9607_02555</name>
</gene>